<evidence type="ECO:0000256" key="15">
    <source>
        <dbReference type="ARBA" id="ARBA00023136"/>
    </source>
</evidence>
<dbReference type="InterPro" id="IPR029787">
    <property type="entry name" value="Nucleotide_cyclase"/>
</dbReference>
<comment type="cofactor">
    <cofactor evidence="3">
        <name>Mg(2+)</name>
        <dbReference type="ChEBI" id="CHEBI:18420"/>
    </cofactor>
</comment>
<dbReference type="Gene3D" id="3.30.70.1230">
    <property type="entry name" value="Nucleotide cyclase"/>
    <property type="match status" value="2"/>
</dbReference>
<keyword evidence="9" id="KW-0677">Repeat</keyword>
<evidence type="ECO:0000256" key="25">
    <source>
        <dbReference type="SAM" id="Phobius"/>
    </source>
</evidence>
<feature type="transmembrane region" description="Helical" evidence="25">
    <location>
        <begin position="991"/>
        <end position="1012"/>
    </location>
</feature>
<evidence type="ECO:0000256" key="3">
    <source>
        <dbReference type="ARBA" id="ARBA00001946"/>
    </source>
</evidence>
<keyword evidence="16" id="KW-0325">Glycoprotein</keyword>
<evidence type="ECO:0000256" key="16">
    <source>
        <dbReference type="ARBA" id="ARBA00023180"/>
    </source>
</evidence>
<keyword evidence="11" id="KW-0067">ATP-binding</keyword>
<dbReference type="Proteomes" id="UP000050790">
    <property type="component" value="Unassembled WGS sequence"/>
</dbReference>
<evidence type="ECO:0000256" key="2">
    <source>
        <dbReference type="ARBA" id="ARBA00001936"/>
    </source>
</evidence>
<keyword evidence="6" id="KW-1003">Cell membrane</keyword>
<name>A0AA85A9B1_9TREM</name>
<evidence type="ECO:0000256" key="23">
    <source>
        <dbReference type="RuleBase" id="RU000405"/>
    </source>
</evidence>
<feature type="transmembrane region" description="Helical" evidence="25">
    <location>
        <begin position="87"/>
        <end position="105"/>
    </location>
</feature>
<evidence type="ECO:0000313" key="27">
    <source>
        <dbReference type="Proteomes" id="UP000050790"/>
    </source>
</evidence>
<comment type="similarity">
    <text evidence="23">Belongs to the adenylyl cyclase class-4/guanylyl cyclase family.</text>
</comment>
<dbReference type="Pfam" id="PF00211">
    <property type="entry name" value="Guanylate_cyc"/>
    <property type="match status" value="2"/>
</dbReference>
<evidence type="ECO:0000256" key="7">
    <source>
        <dbReference type="ARBA" id="ARBA00022692"/>
    </source>
</evidence>
<keyword evidence="8" id="KW-0479">Metal-binding</keyword>
<dbReference type="PANTHER" id="PTHR45627">
    <property type="entry name" value="ADENYLATE CYCLASE TYPE 1"/>
    <property type="match status" value="1"/>
</dbReference>
<proteinExistence type="inferred from homology"/>
<dbReference type="CDD" id="cd07302">
    <property type="entry name" value="CHD"/>
    <property type="match status" value="2"/>
</dbReference>
<dbReference type="GO" id="GO:0006171">
    <property type="term" value="P:cAMP biosynthetic process"/>
    <property type="evidence" value="ECO:0007669"/>
    <property type="project" value="UniProtKB-KW"/>
</dbReference>
<dbReference type="InterPro" id="IPR018297">
    <property type="entry name" value="A/G_cyclase_CS"/>
</dbReference>
<evidence type="ECO:0000256" key="5">
    <source>
        <dbReference type="ARBA" id="ARBA00012201"/>
    </source>
</evidence>
<feature type="domain" description="Guanylate cyclase" evidence="26">
    <location>
        <begin position="1171"/>
        <end position="1311"/>
    </location>
</feature>
<feature type="transmembrane region" description="Helical" evidence="25">
    <location>
        <begin position="60"/>
        <end position="81"/>
    </location>
</feature>
<comment type="cofactor">
    <cofactor evidence="2">
        <name>Mn(2+)</name>
        <dbReference type="ChEBI" id="CHEBI:29035"/>
    </cofactor>
</comment>
<dbReference type="PROSITE" id="PS00452">
    <property type="entry name" value="GUANYLATE_CYCLASE_1"/>
    <property type="match status" value="1"/>
</dbReference>
<feature type="transmembrane region" description="Helical" evidence="25">
    <location>
        <begin position="940"/>
        <end position="959"/>
    </location>
</feature>
<keyword evidence="15 25" id="KW-0472">Membrane</keyword>
<evidence type="ECO:0000256" key="17">
    <source>
        <dbReference type="ARBA" id="ARBA00023211"/>
    </source>
</evidence>
<keyword evidence="13 25" id="KW-1133">Transmembrane helix</keyword>
<evidence type="ECO:0000256" key="9">
    <source>
        <dbReference type="ARBA" id="ARBA00022737"/>
    </source>
</evidence>
<evidence type="ECO:0000256" key="8">
    <source>
        <dbReference type="ARBA" id="ARBA00022723"/>
    </source>
</evidence>
<dbReference type="FunFam" id="3.30.70.1230:FF:000014">
    <property type="entry name" value="adenylate cyclase type 9"/>
    <property type="match status" value="1"/>
</dbReference>
<dbReference type="GO" id="GO:0046872">
    <property type="term" value="F:metal ion binding"/>
    <property type="evidence" value="ECO:0007669"/>
    <property type="project" value="UniProtKB-KW"/>
</dbReference>
<evidence type="ECO:0000256" key="10">
    <source>
        <dbReference type="ARBA" id="ARBA00022741"/>
    </source>
</evidence>
<dbReference type="GO" id="GO:0004016">
    <property type="term" value="F:adenylate cyclase activity"/>
    <property type="evidence" value="ECO:0007669"/>
    <property type="project" value="UniProtKB-EC"/>
</dbReference>
<keyword evidence="12" id="KW-0460">Magnesium</keyword>
<dbReference type="SUPFAM" id="SSF55073">
    <property type="entry name" value="Nucleotide cyclase"/>
    <property type="match status" value="2"/>
</dbReference>
<evidence type="ECO:0000256" key="1">
    <source>
        <dbReference type="ARBA" id="ARBA00001593"/>
    </source>
</evidence>
<evidence type="ECO:0000256" key="21">
    <source>
        <dbReference type="ARBA" id="ARBA00081232"/>
    </source>
</evidence>
<feature type="compositionally biased region" description="Basic residues" evidence="24">
    <location>
        <begin position="286"/>
        <end position="317"/>
    </location>
</feature>
<dbReference type="GO" id="GO:0005524">
    <property type="term" value="F:ATP binding"/>
    <property type="evidence" value="ECO:0007669"/>
    <property type="project" value="UniProtKB-KW"/>
</dbReference>
<evidence type="ECO:0000256" key="20">
    <source>
        <dbReference type="ARBA" id="ARBA00081225"/>
    </source>
</evidence>
<evidence type="ECO:0000256" key="24">
    <source>
        <dbReference type="SAM" id="MobiDB-lite"/>
    </source>
</evidence>
<keyword evidence="10" id="KW-0547">Nucleotide-binding</keyword>
<feature type="region of interest" description="Disordered" evidence="24">
    <location>
        <begin position="341"/>
        <end position="363"/>
    </location>
</feature>
<keyword evidence="7 25" id="KW-0812">Transmembrane</keyword>
<keyword evidence="18 23" id="KW-0456">Lyase</keyword>
<feature type="compositionally biased region" description="Acidic residues" evidence="24">
    <location>
        <begin position="341"/>
        <end position="351"/>
    </location>
</feature>
<dbReference type="InterPro" id="IPR001054">
    <property type="entry name" value="A/G_cyclase"/>
</dbReference>
<evidence type="ECO:0000256" key="4">
    <source>
        <dbReference type="ARBA" id="ARBA00004651"/>
    </source>
</evidence>
<feature type="region of interest" description="Disordered" evidence="24">
    <location>
        <begin position="272"/>
        <end position="321"/>
    </location>
</feature>
<comment type="catalytic activity">
    <reaction evidence="1">
        <text>ATP = 3',5'-cyclic AMP + diphosphate</text>
        <dbReference type="Rhea" id="RHEA:15389"/>
        <dbReference type="ChEBI" id="CHEBI:30616"/>
        <dbReference type="ChEBI" id="CHEBI:33019"/>
        <dbReference type="ChEBI" id="CHEBI:58165"/>
        <dbReference type="EC" id="4.6.1.1"/>
    </reaction>
</comment>
<sequence>MTSRSNFEKAKGINSVRKHKIKGLYLFERCSGGILNLKFDSEVLESFYYKCTYPSSRGRFRFGTVLTAFLSVAWLVYFSILQHPSCLIYRIGFSLGVVISVTYFLMSFFDKLFRSRAILISISHAWISCLLGLLAFTPPEPGATLAFNLSLILQLILITYTMAPLRLWQLLAICGPVSVLQIVLASVRYDRVPGWFILLFFVGHFSVHLIGINLHLMSQVWRRSTFLRMGYNALMRKALKKEQEIRDDMIRSLMPNQVAQEVMREVGNESSIEYDTNDDDDDDHDHHHHHRRSNDKNKNKHKRNESKQSHHRKSKDKKLHEANCINLDESFKISGLNYAGDEVDSEDEDETQTPKKRSVGSNCEQQPIRQVYYSFKKQNDLEMGSGVSDDGSRCSQKCSLMPKAAVVPPARAVAFRKFHVNQLENVSVLFADIVGFTKMSSNKSASHLVYLLNDLFGRFDRLCEIVGCEKIATLGDCYYCVSGCPNPTEDHAERTVEMGRAMCLAIQQFDEDHSEEVNMRVGVHTGKVICGIVGTRRFKFDVWSNDVTLANEMESSGEAGKVHISEATLSFVKDIYEVSEGKPVHDIRKFKVLVEFFNKEEQCFAIKHTQDEAMIKTYFIEKRLDNKPVVSLPPMQLEVGPVQLQSTNNVCDSATVTTNNNLHESRNIDAVLPTAMNTSISSTTEIHNTFTSYHPLVNNEITNNVAKKPDGITQHNNGDNKKLVDTSQLPQSVSTVLTENRLSMDNKNITIPHTATTTTSTTTITTSYAISRGSDVEMLQALQDFVQPDEIFIFPPISKLSLNFFVPMVEKSYRRLGLRRPRMHSIEKLSWSTPRIAPFINTITETILIFVIAITCLIVFPDARKAVNTPTFYVILFIAFMIHTLLLALLISDLAAWAWCPKRINSSSKSMLKTPRSRYDWRRIVIRLYGKLFRWNSRNVIGVFILILPTSVVLSTYSYCLFNKYTPLLTLDASLNQKDAYYYSHMFYATYRTQIGLLFTFMFINCTLFTSFSSWTKTISATFVCSLGILLISLHKTLQYTCSPQHAQSWYSAIKYSFNSPAIVEERLENRNSSLLFEFPDWSYPAMSDNAVYEYIVIGLLTLILVGALNREFDINFRLSFHRDYEALRAKEAIGHQKLQADWLLENIIPYYIMDDLRQHNKYSRHIEDAGVVFACIANFSEFYDEQYQGGQEMLRVMNEIFADFEHQLALSKYKDVEKIKTIGSCFMAASGLNMTERKRNKRSDEHLWALLDFALDLIHTLDDFNRQMFNFQFELKVGYNIGEVTAGVIGTTKLLYDIWGDTVNVASRMYSTGLKGRIQVTEAVAKRLESRYIFEYRDEVFVKGKGNMKTYLLVSRRNN</sequence>
<dbReference type="SMART" id="SM00044">
    <property type="entry name" value="CYCc"/>
    <property type="match status" value="2"/>
</dbReference>
<dbReference type="GO" id="GO:0007189">
    <property type="term" value="P:adenylate cyclase-activating G protein-coupled receptor signaling pathway"/>
    <property type="evidence" value="ECO:0007669"/>
    <property type="project" value="TreeGrafter"/>
</dbReference>
<evidence type="ECO:0000313" key="28">
    <source>
        <dbReference type="WBParaSite" id="SMRG1_71230.2"/>
    </source>
</evidence>
<keyword evidence="14" id="KW-0115">cAMP biosynthesis</keyword>
<feature type="domain" description="Guanylate cyclase" evidence="26">
    <location>
        <begin position="427"/>
        <end position="554"/>
    </location>
</feature>
<evidence type="ECO:0000256" key="12">
    <source>
        <dbReference type="ARBA" id="ARBA00022842"/>
    </source>
</evidence>
<dbReference type="EC" id="4.6.1.1" evidence="5"/>
<keyword evidence="17" id="KW-0464">Manganese</keyword>
<comment type="subcellular location">
    <subcellularLocation>
        <location evidence="4">Cell membrane</location>
        <topology evidence="4">Multi-pass membrane protein</topology>
    </subcellularLocation>
</comment>
<evidence type="ECO:0000256" key="6">
    <source>
        <dbReference type="ARBA" id="ARBA00022475"/>
    </source>
</evidence>
<evidence type="ECO:0000256" key="18">
    <source>
        <dbReference type="ARBA" id="ARBA00023239"/>
    </source>
</evidence>
<feature type="transmembrane region" description="Helical" evidence="25">
    <location>
        <begin position="1092"/>
        <end position="1109"/>
    </location>
</feature>
<evidence type="ECO:0000256" key="22">
    <source>
        <dbReference type="ARBA" id="ARBA00081427"/>
    </source>
</evidence>
<evidence type="ECO:0000256" key="13">
    <source>
        <dbReference type="ARBA" id="ARBA00022989"/>
    </source>
</evidence>
<reference evidence="28" key="1">
    <citation type="submission" date="2023-11" db="UniProtKB">
        <authorList>
            <consortium name="WormBaseParasite"/>
        </authorList>
    </citation>
    <scope>IDENTIFICATION</scope>
</reference>
<organism evidence="27 28">
    <name type="scientific">Schistosoma margrebowiei</name>
    <dbReference type="NCBI Taxonomy" id="48269"/>
    <lineage>
        <taxon>Eukaryota</taxon>
        <taxon>Metazoa</taxon>
        <taxon>Spiralia</taxon>
        <taxon>Lophotrochozoa</taxon>
        <taxon>Platyhelminthes</taxon>
        <taxon>Trematoda</taxon>
        <taxon>Digenea</taxon>
        <taxon>Strigeidida</taxon>
        <taxon>Schistosomatoidea</taxon>
        <taxon>Schistosomatidae</taxon>
        <taxon>Schistosoma</taxon>
    </lineage>
</organism>
<evidence type="ECO:0000259" key="26">
    <source>
        <dbReference type="PROSITE" id="PS50125"/>
    </source>
</evidence>
<dbReference type="GO" id="GO:0035556">
    <property type="term" value="P:intracellular signal transduction"/>
    <property type="evidence" value="ECO:0007669"/>
    <property type="project" value="InterPro"/>
</dbReference>
<feature type="transmembrane region" description="Helical" evidence="25">
    <location>
        <begin position="170"/>
        <end position="189"/>
    </location>
</feature>
<protein>
    <recommendedName>
        <fullName evidence="19">Adenylate cyclase type 9</fullName>
        <ecNumber evidence="5">4.6.1.1</ecNumber>
    </recommendedName>
    <alternativeName>
        <fullName evidence="22">ATP pyrophosphate-lyase 9</fullName>
    </alternativeName>
    <alternativeName>
        <fullName evidence="20">Adenylate cyclase type IX</fullName>
    </alternativeName>
    <alternativeName>
        <fullName evidence="21">Adenylyl cyclase 9</fullName>
    </alternativeName>
</protein>
<evidence type="ECO:0000256" key="11">
    <source>
        <dbReference type="ARBA" id="ARBA00022840"/>
    </source>
</evidence>
<feature type="transmembrane region" description="Helical" evidence="25">
    <location>
        <begin position="836"/>
        <end position="860"/>
    </location>
</feature>
<feature type="transmembrane region" description="Helical" evidence="25">
    <location>
        <begin position="195"/>
        <end position="216"/>
    </location>
</feature>
<feature type="transmembrane region" description="Helical" evidence="25">
    <location>
        <begin position="872"/>
        <end position="900"/>
    </location>
</feature>
<evidence type="ECO:0000256" key="14">
    <source>
        <dbReference type="ARBA" id="ARBA00022998"/>
    </source>
</evidence>
<feature type="transmembrane region" description="Helical" evidence="25">
    <location>
        <begin position="117"/>
        <end position="136"/>
    </location>
</feature>
<dbReference type="PROSITE" id="PS50125">
    <property type="entry name" value="GUANYLATE_CYCLASE_2"/>
    <property type="match status" value="2"/>
</dbReference>
<dbReference type="WBParaSite" id="SMRG1_71230.2">
    <property type="protein sequence ID" value="SMRG1_71230.2"/>
    <property type="gene ID" value="SMRG1_71230"/>
</dbReference>
<dbReference type="PANTHER" id="PTHR45627:SF8">
    <property type="entry name" value="ADENYLATE CYCLASE TYPE 9"/>
    <property type="match status" value="1"/>
</dbReference>
<accession>A0AA85A9B1</accession>
<feature type="transmembrane region" description="Helical" evidence="25">
    <location>
        <begin position="1019"/>
        <end position="1038"/>
    </location>
</feature>
<dbReference type="FunFam" id="3.30.70.1230:FF:000008">
    <property type="entry name" value="Adenylate cyclase type 9"/>
    <property type="match status" value="1"/>
</dbReference>
<dbReference type="GO" id="GO:0005886">
    <property type="term" value="C:plasma membrane"/>
    <property type="evidence" value="ECO:0007669"/>
    <property type="project" value="UniProtKB-SubCell"/>
</dbReference>
<evidence type="ECO:0000256" key="19">
    <source>
        <dbReference type="ARBA" id="ARBA00070496"/>
    </source>
</evidence>